<proteinExistence type="predicted"/>
<reference evidence="1" key="1">
    <citation type="submission" date="2021-04" db="EMBL/GenBank/DDBJ databases">
        <title>Pseudaminobacter soli sp. nov., isolated from paddy soil contaminated by heavy metals.</title>
        <authorList>
            <person name="Zhang K."/>
        </authorList>
    </citation>
    <scope>NUCLEOTIDE SEQUENCE</scope>
    <source>
        <strain evidence="1">19-2017</strain>
    </source>
</reference>
<dbReference type="RefSeq" id="WP_188254448.1">
    <property type="nucleotide sequence ID" value="NZ_JABVCF010000004.1"/>
</dbReference>
<comment type="caution">
    <text evidence="1">The sequence shown here is derived from an EMBL/GenBank/DDBJ whole genome shotgun (WGS) entry which is preliminary data.</text>
</comment>
<keyword evidence="2" id="KW-1185">Reference proteome</keyword>
<evidence type="ECO:0000313" key="2">
    <source>
        <dbReference type="Proteomes" id="UP000680348"/>
    </source>
</evidence>
<dbReference type="AlphaFoldDB" id="A0A942DX17"/>
<sequence length="76" mass="8558">MKVNGFEVPQATIDTVAAWFPVGRSFRASELSAVLVKLGVPRMDWIADRVADRLLQKWRKAGVIVYSGKKWLRVAT</sequence>
<organism evidence="1 2">
    <name type="scientific">Pseudaminobacter soli</name>
    <name type="common">ex Zhang et al. 2022</name>
    <dbReference type="NCBI Taxonomy" id="2831468"/>
    <lineage>
        <taxon>Bacteria</taxon>
        <taxon>Pseudomonadati</taxon>
        <taxon>Pseudomonadota</taxon>
        <taxon>Alphaproteobacteria</taxon>
        <taxon>Hyphomicrobiales</taxon>
        <taxon>Phyllobacteriaceae</taxon>
        <taxon>Pseudaminobacter</taxon>
    </lineage>
</organism>
<accession>A0A942DX17</accession>
<dbReference type="Proteomes" id="UP000680348">
    <property type="component" value="Unassembled WGS sequence"/>
</dbReference>
<name>A0A942DX17_9HYPH</name>
<gene>
    <name evidence="1" type="ORF">KEU06_09730</name>
</gene>
<dbReference type="EMBL" id="JAGWCR010000004">
    <property type="protein sequence ID" value="MBS3648886.1"/>
    <property type="molecule type" value="Genomic_DNA"/>
</dbReference>
<protein>
    <submittedName>
        <fullName evidence="1">Uncharacterized protein</fullName>
    </submittedName>
</protein>
<evidence type="ECO:0000313" key="1">
    <source>
        <dbReference type="EMBL" id="MBS3648886.1"/>
    </source>
</evidence>